<gene>
    <name evidence="3" type="ORF">FQY79_02120</name>
</gene>
<dbReference type="InterPro" id="IPR021455">
    <property type="entry name" value="DUF3106"/>
</dbReference>
<evidence type="ECO:0000313" key="4">
    <source>
        <dbReference type="Proteomes" id="UP000315949"/>
    </source>
</evidence>
<keyword evidence="2" id="KW-0732">Signal</keyword>
<protein>
    <submittedName>
        <fullName evidence="3">DUF3106 domain-containing protein</fullName>
    </submittedName>
</protein>
<comment type="caution">
    <text evidence="3">The sequence shown here is derived from an EMBL/GenBank/DDBJ whole genome shotgun (WGS) entry which is preliminary data.</text>
</comment>
<organism evidence="3 4">
    <name type="scientific">Luteimonas wenzhouensis</name>
    <dbReference type="NCBI Taxonomy" id="2599615"/>
    <lineage>
        <taxon>Bacteria</taxon>
        <taxon>Pseudomonadati</taxon>
        <taxon>Pseudomonadota</taxon>
        <taxon>Gammaproteobacteria</taxon>
        <taxon>Lysobacterales</taxon>
        <taxon>Lysobacteraceae</taxon>
        <taxon>Luteimonas</taxon>
    </lineage>
</organism>
<dbReference type="Proteomes" id="UP000315949">
    <property type="component" value="Unassembled WGS sequence"/>
</dbReference>
<feature type="chain" id="PRO_5022986486" evidence="2">
    <location>
        <begin position="26"/>
        <end position="148"/>
    </location>
</feature>
<keyword evidence="4" id="KW-1185">Reference proteome</keyword>
<reference evidence="3 4" key="1">
    <citation type="submission" date="2019-07" db="EMBL/GenBank/DDBJ databases">
        <title>Luteimonas sp. YD-1 nov., isolated from acidic soil.</title>
        <authorList>
            <person name="Zhou J."/>
        </authorList>
    </citation>
    <scope>NUCLEOTIDE SEQUENCE [LARGE SCALE GENOMIC DNA]</scope>
    <source>
        <strain evidence="3 4">YD-1</strain>
    </source>
</reference>
<evidence type="ECO:0000256" key="2">
    <source>
        <dbReference type="SAM" id="SignalP"/>
    </source>
</evidence>
<name>A0A5C5U6F9_9GAMM</name>
<dbReference type="EMBL" id="VOHE01000001">
    <property type="protein sequence ID" value="TWT21943.1"/>
    <property type="molecule type" value="Genomic_DNA"/>
</dbReference>
<feature type="compositionally biased region" description="Basic and acidic residues" evidence="1">
    <location>
        <begin position="92"/>
        <end position="101"/>
    </location>
</feature>
<feature type="signal peptide" evidence="2">
    <location>
        <begin position="1"/>
        <end position="25"/>
    </location>
</feature>
<dbReference type="OrthoDB" id="5797406at2"/>
<dbReference type="Pfam" id="PF11304">
    <property type="entry name" value="DUF3106"/>
    <property type="match status" value="1"/>
</dbReference>
<dbReference type="AlphaFoldDB" id="A0A5C5U6F9"/>
<feature type="region of interest" description="Disordered" evidence="1">
    <location>
        <begin position="57"/>
        <end position="101"/>
    </location>
</feature>
<evidence type="ECO:0000256" key="1">
    <source>
        <dbReference type="SAM" id="MobiDB-lite"/>
    </source>
</evidence>
<proteinExistence type="predicted"/>
<dbReference type="RefSeq" id="WP_146310290.1">
    <property type="nucleotide sequence ID" value="NZ_VOHE01000001.1"/>
</dbReference>
<sequence length="148" mass="17178">MSARVSARTRLLALLLALAPLGAMAQSQGAAPALLPEWDGLTEQQRELLLAPVRQRWNASPPEKRQHMLEHARRWQSMTPEQREHARHGMRRWHDMPPEKRRQARALFDHIRGLPEAERKAMLERWKTMTAAERKAWVDAHPPRDPAD</sequence>
<accession>A0A5C5U6F9</accession>
<evidence type="ECO:0000313" key="3">
    <source>
        <dbReference type="EMBL" id="TWT21943.1"/>
    </source>
</evidence>
<feature type="compositionally biased region" description="Basic and acidic residues" evidence="1">
    <location>
        <begin position="62"/>
        <end position="73"/>
    </location>
</feature>